<gene>
    <name evidence="5" type="ORF">FDP08_12505</name>
</gene>
<dbReference type="SMART" id="SM00062">
    <property type="entry name" value="PBPb"/>
    <property type="match status" value="1"/>
</dbReference>
<accession>A0A4U6R7F3</accession>
<keyword evidence="6" id="KW-1185">Reference proteome</keyword>
<dbReference type="OrthoDB" id="8481721at2"/>
<feature type="chain" id="PRO_5020783045" evidence="3">
    <location>
        <begin position="47"/>
        <end position="288"/>
    </location>
</feature>
<dbReference type="AlphaFoldDB" id="A0A4U6R7F3"/>
<evidence type="ECO:0000259" key="4">
    <source>
        <dbReference type="SMART" id="SM00062"/>
    </source>
</evidence>
<feature type="signal peptide" evidence="3">
    <location>
        <begin position="1"/>
        <end position="46"/>
    </location>
</feature>
<organism evidence="5 6">
    <name type="scientific">Marinobacter panjinensis</name>
    <dbReference type="NCBI Taxonomy" id="2576384"/>
    <lineage>
        <taxon>Bacteria</taxon>
        <taxon>Pseudomonadati</taxon>
        <taxon>Pseudomonadota</taxon>
        <taxon>Gammaproteobacteria</taxon>
        <taxon>Pseudomonadales</taxon>
        <taxon>Marinobacteraceae</taxon>
        <taxon>Marinobacter</taxon>
    </lineage>
</organism>
<comment type="caution">
    <text evidence="5">The sequence shown here is derived from an EMBL/GenBank/DDBJ whole genome shotgun (WGS) entry which is preliminary data.</text>
</comment>
<evidence type="ECO:0000313" key="6">
    <source>
        <dbReference type="Proteomes" id="UP000308488"/>
    </source>
</evidence>
<evidence type="ECO:0000256" key="3">
    <source>
        <dbReference type="SAM" id="SignalP"/>
    </source>
</evidence>
<dbReference type="RefSeq" id="WP_137436472.1">
    <property type="nucleotide sequence ID" value="NZ_JANRHC010000002.1"/>
</dbReference>
<keyword evidence="2 3" id="KW-0732">Signal</keyword>
<evidence type="ECO:0000256" key="1">
    <source>
        <dbReference type="ARBA" id="ARBA00010333"/>
    </source>
</evidence>
<evidence type="ECO:0000256" key="2">
    <source>
        <dbReference type="ARBA" id="ARBA00022729"/>
    </source>
</evidence>
<dbReference type="SUPFAM" id="SSF53850">
    <property type="entry name" value="Periplasmic binding protein-like II"/>
    <property type="match status" value="1"/>
</dbReference>
<dbReference type="Pfam" id="PF00497">
    <property type="entry name" value="SBP_bac_3"/>
    <property type="match status" value="1"/>
</dbReference>
<dbReference type="Proteomes" id="UP000308488">
    <property type="component" value="Unassembled WGS sequence"/>
</dbReference>
<name>A0A4U6R7F3_9GAMM</name>
<feature type="domain" description="Solute-binding protein family 3/N-terminal" evidence="4">
    <location>
        <begin position="52"/>
        <end position="278"/>
    </location>
</feature>
<proteinExistence type="inferred from homology"/>
<dbReference type="PANTHER" id="PTHR35936:SF6">
    <property type="entry name" value="AMINO ACID ABC TRANSPORTER SUBSTRATE-BINDING PAAT FAMILY PROTEIN"/>
    <property type="match status" value="1"/>
</dbReference>
<comment type="similarity">
    <text evidence="1">Belongs to the bacterial solute-binding protein 3 family.</text>
</comment>
<dbReference type="EMBL" id="SZYH01000001">
    <property type="protein sequence ID" value="TKV68852.1"/>
    <property type="molecule type" value="Genomic_DNA"/>
</dbReference>
<dbReference type="InterPro" id="IPR001638">
    <property type="entry name" value="Solute-binding_3/MltF_N"/>
</dbReference>
<dbReference type="Gene3D" id="3.40.190.10">
    <property type="entry name" value="Periplasmic binding protein-like II"/>
    <property type="match status" value="2"/>
</dbReference>
<reference evidence="5 6" key="1">
    <citation type="submission" date="2019-05" db="EMBL/GenBank/DDBJ databases">
        <title>Marinobacter panjinensis sp. nov., a moderately halophilic bacterium isolated from sea tidal flat environment.</title>
        <authorList>
            <person name="Yang W."/>
            <person name="An M."/>
            <person name="He W."/>
            <person name="Luo X."/>
            <person name="Zhu L."/>
            <person name="Chen G."/>
            <person name="Zhang Y."/>
            <person name="Wang Y."/>
        </authorList>
    </citation>
    <scope>NUCLEOTIDE SEQUENCE [LARGE SCALE GENOMIC DNA]</scope>
    <source>
        <strain evidence="5 6">PJ-16</strain>
    </source>
</reference>
<dbReference type="PANTHER" id="PTHR35936">
    <property type="entry name" value="MEMBRANE-BOUND LYTIC MUREIN TRANSGLYCOSYLASE F"/>
    <property type="match status" value="1"/>
</dbReference>
<sequence length="288" mass="31923">MIITARIRTKLSCDFLYCGWDSITRPLAFALLVSLCLAVLAGPAQAQPTRDTLIVGYVDVPPLTYEGIDGRAEGVFIDLTRRVANEAGYDVNFRYLPVSRAYYYLRTGGIDIWPGVTDVPALEGEVLETFVSPLPFTLSVWGMENMPPVSHFDDLKDKTLILISGYTYGGMADHLARTPGISITEAPNHQAAVAMLNRGRGDYLLDYQDPVNAVLEEFPIRGIREYPVRTRNAAWVFSLANPRSAQLRNEFDDAYLRLAERGEVPKPRVLNGGFQLPGLADLLQGLIN</sequence>
<evidence type="ECO:0000313" key="5">
    <source>
        <dbReference type="EMBL" id="TKV68852.1"/>
    </source>
</evidence>
<protein>
    <submittedName>
        <fullName evidence="5">Transporter substrate-binding domain-containing protein</fullName>
    </submittedName>
</protein>